<name>A0ACD4ZJC1_9ACTN</name>
<organism evidence="1 2">
    <name type="scientific">Streptomyces scopuliridis</name>
    <dbReference type="NCBI Taxonomy" id="452529"/>
    <lineage>
        <taxon>Bacteria</taxon>
        <taxon>Bacillati</taxon>
        <taxon>Actinomycetota</taxon>
        <taxon>Actinomycetes</taxon>
        <taxon>Kitasatosporales</taxon>
        <taxon>Streptomycetaceae</taxon>
        <taxon>Streptomyces</taxon>
    </lineage>
</organism>
<evidence type="ECO:0000313" key="1">
    <source>
        <dbReference type="EMBL" id="WSB98293.1"/>
    </source>
</evidence>
<dbReference type="EMBL" id="CP109109">
    <property type="protein sequence ID" value="WSB98293.1"/>
    <property type="molecule type" value="Genomic_DNA"/>
</dbReference>
<sequence length="150" mass="16607">MAGDGEFGKTVKAALRSQKMSVRAAARSTNYDHAFLSRVLSGRQRPSEKLAKSLDELLCLEGLLMELFRSMNDEDHERLTAVSSHEVRLDARAVQAFSAVLTAQRRLDDVTGPGPMIHPARAQSEAVRRVLRDASGKYRDDLATVFAEHV</sequence>
<reference evidence="1" key="1">
    <citation type="submission" date="2022-10" db="EMBL/GenBank/DDBJ databases">
        <title>The complete genomes of actinobacterial strains from the NBC collection.</title>
        <authorList>
            <person name="Joergensen T.S."/>
            <person name="Alvarez Arevalo M."/>
            <person name="Sterndorff E.B."/>
            <person name="Faurdal D."/>
            <person name="Vuksanovic O."/>
            <person name="Mourched A.-S."/>
            <person name="Charusanti P."/>
            <person name="Shaw S."/>
            <person name="Blin K."/>
            <person name="Weber T."/>
        </authorList>
    </citation>
    <scope>NUCLEOTIDE SEQUENCE</scope>
    <source>
        <strain evidence="1">NBC 01771</strain>
    </source>
</reference>
<accession>A0ACD4ZJC1</accession>
<evidence type="ECO:0000313" key="2">
    <source>
        <dbReference type="Proteomes" id="UP001348369"/>
    </source>
</evidence>
<proteinExistence type="predicted"/>
<keyword evidence="2" id="KW-1185">Reference proteome</keyword>
<gene>
    <name evidence="1" type="ORF">OG835_15525</name>
</gene>
<protein>
    <submittedName>
        <fullName evidence="1">Helix-turn-helix domain-containing protein</fullName>
    </submittedName>
</protein>
<dbReference type="Proteomes" id="UP001348369">
    <property type="component" value="Chromosome"/>
</dbReference>